<keyword evidence="2" id="KW-1185">Reference proteome</keyword>
<dbReference type="Proteomes" id="UP000499080">
    <property type="component" value="Unassembled WGS sequence"/>
</dbReference>
<name>A0A4Y2PEG3_ARAVE</name>
<organism evidence="1 2">
    <name type="scientific">Araneus ventricosus</name>
    <name type="common">Orbweaver spider</name>
    <name type="synonym">Epeira ventricosa</name>
    <dbReference type="NCBI Taxonomy" id="182803"/>
    <lineage>
        <taxon>Eukaryota</taxon>
        <taxon>Metazoa</taxon>
        <taxon>Ecdysozoa</taxon>
        <taxon>Arthropoda</taxon>
        <taxon>Chelicerata</taxon>
        <taxon>Arachnida</taxon>
        <taxon>Araneae</taxon>
        <taxon>Araneomorphae</taxon>
        <taxon>Entelegynae</taxon>
        <taxon>Araneoidea</taxon>
        <taxon>Araneidae</taxon>
        <taxon>Araneus</taxon>
    </lineage>
</organism>
<reference evidence="1 2" key="1">
    <citation type="journal article" date="2019" name="Sci. Rep.">
        <title>Orb-weaving spider Araneus ventricosus genome elucidates the spidroin gene catalogue.</title>
        <authorList>
            <person name="Kono N."/>
            <person name="Nakamura H."/>
            <person name="Ohtoshi R."/>
            <person name="Moran D.A.P."/>
            <person name="Shinohara A."/>
            <person name="Yoshida Y."/>
            <person name="Fujiwara M."/>
            <person name="Mori M."/>
            <person name="Tomita M."/>
            <person name="Arakawa K."/>
        </authorList>
    </citation>
    <scope>NUCLEOTIDE SEQUENCE [LARGE SCALE GENOMIC DNA]</scope>
</reference>
<dbReference type="AlphaFoldDB" id="A0A4Y2PEG3"/>
<comment type="caution">
    <text evidence="1">The sequence shown here is derived from an EMBL/GenBank/DDBJ whole genome shotgun (WGS) entry which is preliminary data.</text>
</comment>
<sequence>MADEVAKEGSAEPLDNRGLLTYSKIFSKVRADNNRTWTIPPVHDWYQQKHPGAALELKGARIFQTTITRIISGQLCDRHFPSILYRFRDRNADSEDCHQVAL</sequence>
<proteinExistence type="predicted"/>
<accession>A0A4Y2PEG3</accession>
<dbReference type="OrthoDB" id="5079558at2759"/>
<dbReference type="EMBL" id="BGPR01011071">
    <property type="protein sequence ID" value="GBN49439.1"/>
    <property type="molecule type" value="Genomic_DNA"/>
</dbReference>
<evidence type="ECO:0000313" key="2">
    <source>
        <dbReference type="Proteomes" id="UP000499080"/>
    </source>
</evidence>
<gene>
    <name evidence="1" type="ORF">AVEN_24311_1</name>
</gene>
<evidence type="ECO:0000313" key="1">
    <source>
        <dbReference type="EMBL" id="GBN49439.1"/>
    </source>
</evidence>
<protein>
    <submittedName>
        <fullName evidence="1">Uncharacterized protein</fullName>
    </submittedName>
</protein>